<keyword evidence="4" id="KW-0540">Nuclease</keyword>
<name>A0A5D3DV77_CUCMM</name>
<evidence type="ECO:0000256" key="3">
    <source>
        <dbReference type="ARBA" id="ARBA00022695"/>
    </source>
</evidence>
<proteinExistence type="predicted"/>
<dbReference type="Pfam" id="PF17917">
    <property type="entry name" value="RT_RNaseH"/>
    <property type="match status" value="1"/>
</dbReference>
<evidence type="ECO:0000256" key="4">
    <source>
        <dbReference type="ARBA" id="ARBA00022722"/>
    </source>
</evidence>
<evidence type="ECO:0000256" key="8">
    <source>
        <dbReference type="ARBA" id="ARBA00022918"/>
    </source>
</evidence>
<dbReference type="InterPro" id="IPR043502">
    <property type="entry name" value="DNA/RNA_pol_sf"/>
</dbReference>
<dbReference type="PANTHER" id="PTHR33064">
    <property type="entry name" value="POL PROTEIN"/>
    <property type="match status" value="1"/>
</dbReference>
<keyword evidence="8 10" id="KW-0695">RNA-directed DNA polymerase</keyword>
<dbReference type="Gene3D" id="3.30.70.270">
    <property type="match status" value="1"/>
</dbReference>
<dbReference type="InterPro" id="IPR041373">
    <property type="entry name" value="RT_RNaseH"/>
</dbReference>
<evidence type="ECO:0000313" key="11">
    <source>
        <dbReference type="Proteomes" id="UP000321947"/>
    </source>
</evidence>
<evidence type="ECO:0000256" key="1">
    <source>
        <dbReference type="ARBA" id="ARBA00022670"/>
    </source>
</evidence>
<comment type="caution">
    <text evidence="10">The sequence shown here is derived from an EMBL/GenBank/DDBJ whole genome shotgun (WGS) entry which is preliminary data.</text>
</comment>
<feature type="domain" description="Reverse transcriptase RNase H-like" evidence="9">
    <location>
        <begin position="429"/>
        <end position="480"/>
    </location>
</feature>
<dbReference type="Gene3D" id="3.10.10.10">
    <property type="entry name" value="HIV Type 1 Reverse Transcriptase, subunit A, domain 1"/>
    <property type="match status" value="1"/>
</dbReference>
<evidence type="ECO:0000256" key="2">
    <source>
        <dbReference type="ARBA" id="ARBA00022679"/>
    </source>
</evidence>
<dbReference type="InterPro" id="IPR043128">
    <property type="entry name" value="Rev_trsase/Diguanyl_cyclase"/>
</dbReference>
<evidence type="ECO:0000256" key="6">
    <source>
        <dbReference type="ARBA" id="ARBA00022759"/>
    </source>
</evidence>
<dbReference type="EMBL" id="SSTD01002671">
    <property type="protein sequence ID" value="TYK27593.1"/>
    <property type="molecule type" value="Genomic_DNA"/>
</dbReference>
<keyword evidence="1" id="KW-0645">Protease</keyword>
<evidence type="ECO:0000313" key="10">
    <source>
        <dbReference type="EMBL" id="TYK27593.1"/>
    </source>
</evidence>
<sequence>MLNTCKSNLVFKELGRRKRGSTLCLAFHGGSGQRVLNAWESTEWFGSNPEESQKAMFYEPVYHLGLLEESYFNRLHAVIRAKLAAVMPPCTSKRRKQNQDGMQDPIQGQFVEESSTLKVQVRAGNERFMRTAQEIGRITFSGQVREKVYRAFTCRQRGHFKKDCPQLNTTVQKDHRVKSHTVEQSRVSVVPIEGTSGARQKGVVGRPRQKRKVYAMTQQEAEDAPDVITSTTLICNVSAVALFYPGAMHSFVSSICLTKLNRMLEPLFEGKEVVFRKPGFAEVVFRGLRKIIPRSLISVLKAEKLLRKGCTTFLPHAPYRMAPSELKELKVQLQELVDKGYIKRSVSPWGSTNAIFYSIAKEAHEEHLTIVLQILRDKQLYAKFSKCEFWLEQVVFLAHVFSTKGVSVDPQKLEAIVNWERPTSATEGRTVIYSDASRQGLGCVLMQDGKVIAYASRQLKQNECNYPTHDLELAAVVLTLNI</sequence>
<dbReference type="PANTHER" id="PTHR33064:SF37">
    <property type="entry name" value="RIBONUCLEASE H"/>
    <property type="match status" value="1"/>
</dbReference>
<dbReference type="GO" id="GO:0003964">
    <property type="term" value="F:RNA-directed DNA polymerase activity"/>
    <property type="evidence" value="ECO:0007669"/>
    <property type="project" value="UniProtKB-KW"/>
</dbReference>
<dbReference type="InterPro" id="IPR051320">
    <property type="entry name" value="Viral_Replic_Matur_Polypro"/>
</dbReference>
<gene>
    <name evidence="10" type="ORF">E5676_scaffold86G00080</name>
</gene>
<evidence type="ECO:0000256" key="5">
    <source>
        <dbReference type="ARBA" id="ARBA00022750"/>
    </source>
</evidence>
<reference evidence="10 11" key="1">
    <citation type="submission" date="2019-08" db="EMBL/GenBank/DDBJ databases">
        <title>Draft genome sequences of two oriental melons (Cucumis melo L. var makuwa).</title>
        <authorList>
            <person name="Kwon S.-Y."/>
        </authorList>
    </citation>
    <scope>NUCLEOTIDE SEQUENCE [LARGE SCALE GENOMIC DNA]</scope>
    <source>
        <strain evidence="11">cv. Chang Bougi</strain>
        <tissue evidence="10">Leaf</tissue>
    </source>
</reference>
<evidence type="ECO:0000259" key="9">
    <source>
        <dbReference type="Pfam" id="PF17917"/>
    </source>
</evidence>
<keyword evidence="6" id="KW-0255">Endonuclease</keyword>
<protein>
    <submittedName>
        <fullName evidence="10">Reverse transcriptase</fullName>
    </submittedName>
</protein>
<keyword evidence="2" id="KW-0808">Transferase</keyword>
<dbReference type="SUPFAM" id="SSF56672">
    <property type="entry name" value="DNA/RNA polymerases"/>
    <property type="match status" value="1"/>
</dbReference>
<dbReference type="GO" id="GO:0006508">
    <property type="term" value="P:proteolysis"/>
    <property type="evidence" value="ECO:0007669"/>
    <property type="project" value="UniProtKB-KW"/>
</dbReference>
<keyword evidence="7" id="KW-0378">Hydrolase</keyword>
<keyword evidence="5" id="KW-0064">Aspartyl protease</keyword>
<organism evidence="10 11">
    <name type="scientific">Cucumis melo var. makuwa</name>
    <name type="common">Oriental melon</name>
    <dbReference type="NCBI Taxonomy" id="1194695"/>
    <lineage>
        <taxon>Eukaryota</taxon>
        <taxon>Viridiplantae</taxon>
        <taxon>Streptophyta</taxon>
        <taxon>Embryophyta</taxon>
        <taxon>Tracheophyta</taxon>
        <taxon>Spermatophyta</taxon>
        <taxon>Magnoliopsida</taxon>
        <taxon>eudicotyledons</taxon>
        <taxon>Gunneridae</taxon>
        <taxon>Pentapetalae</taxon>
        <taxon>rosids</taxon>
        <taxon>fabids</taxon>
        <taxon>Cucurbitales</taxon>
        <taxon>Cucurbitaceae</taxon>
        <taxon>Benincaseae</taxon>
        <taxon>Cucumis</taxon>
    </lineage>
</organism>
<dbReference type="Proteomes" id="UP000321947">
    <property type="component" value="Unassembled WGS sequence"/>
</dbReference>
<dbReference type="GO" id="GO:0004190">
    <property type="term" value="F:aspartic-type endopeptidase activity"/>
    <property type="evidence" value="ECO:0007669"/>
    <property type="project" value="UniProtKB-KW"/>
</dbReference>
<dbReference type="AlphaFoldDB" id="A0A5D3DV77"/>
<keyword evidence="3" id="KW-0548">Nucleotidyltransferase</keyword>
<evidence type="ECO:0000256" key="7">
    <source>
        <dbReference type="ARBA" id="ARBA00022801"/>
    </source>
</evidence>
<dbReference type="GO" id="GO:0004519">
    <property type="term" value="F:endonuclease activity"/>
    <property type="evidence" value="ECO:0007669"/>
    <property type="project" value="UniProtKB-KW"/>
</dbReference>
<accession>A0A5D3DV77</accession>
<dbReference type="Pfam" id="PF08284">
    <property type="entry name" value="RVP_2"/>
    <property type="match status" value="1"/>
</dbReference>